<sequence>MSRFFVSGYSDSSEEEDLLSTSEEELLSSSDDSDFPTSDDDSDSSSDDDEDRPAGPAYFLKKAFLKGGHGDDSDSDEDRKVVKSAKEKLVDEIKDVVEQINVARRQNNFTSVLTDLDRLNKLVTRAQNSTLGSVPNQYIKCLGGLELCINEVQENEKNEKTLSAQEAKAFTTVRQRVRKAIKEHQELYDLYLEDPDRFDSDEPVRPHVESTPQPTDTKTTTGAGHPVFATLKAIAETRGKKNIDKYEQIATLEQLLADYAEKGTTFEKIAIYQMLLSIRFDVSTNQSYMSLGLWNANHRNLNDMLALLESCVDTYQLSEYGHTTDDLDIEPEANADGVRVIYGSVASLIDRFDDEFSRSLQNTDPHSIEYVARLKDESKVYQLVVRGQQYIERITPADKSSSAEQLGRIVARRLEHVYYKPDQVIEANEKAVGTIKSNIVKGTSAQELVDSLATYLSHHANPMYPTQSLLLSIYYYAVNNRFDRAMSLFLDSKIYNDINSMDSSLQVAYNRALVQLGLCAFRQGQIAESHRILNEIINQQRSKELLGQGFSTKYPNQATTVEKQKLLPFHMHINLELLECVYMTSSLLLEIPALAAAEKETSTKKSKVPAKSFKSKLEFHERQFFTGPPESIKDHIVYASIALQKGDWHKAYNLLSSIKIWRLFPDNQQLLAMLKHQLQIEGLRTYVFSYRSIYTKLSLPKLASIFELPRDTVEEIVSKMLAHDISGTISGNFINFNASTEPQRTRLQELAIIMNEKAGLLKDKNEKTQSNGYSKKPPQPKEPEVEEDNKFRYAYVNTNNDEFQSL</sequence>
<comment type="subcellular location">
    <subcellularLocation>
        <location evidence="4">Cytoplasm</location>
    </subcellularLocation>
</comment>
<evidence type="ECO:0000256" key="2">
    <source>
        <dbReference type="ARBA" id="ARBA00022540"/>
    </source>
</evidence>
<dbReference type="GO" id="GO:0016282">
    <property type="term" value="C:eukaryotic 43S preinitiation complex"/>
    <property type="evidence" value="ECO:0007669"/>
    <property type="project" value="UniProtKB-UniRule"/>
</dbReference>
<dbReference type="OMA" id="FRCGLIK"/>
<evidence type="ECO:0000313" key="8">
    <source>
        <dbReference type="Proteomes" id="UP000449547"/>
    </source>
</evidence>
<proteinExistence type="inferred from homology"/>
<dbReference type="EMBL" id="SWFT01000098">
    <property type="protein sequence ID" value="KAA8901820.1"/>
    <property type="molecule type" value="Genomic_DNA"/>
</dbReference>
<feature type="region of interest" description="Disordered" evidence="5">
    <location>
        <begin position="199"/>
        <end position="223"/>
    </location>
</feature>
<comment type="similarity">
    <text evidence="4">Belongs to the eIF-3 subunit C family.</text>
</comment>
<feature type="region of interest" description="Disordered" evidence="5">
    <location>
        <begin position="762"/>
        <end position="790"/>
    </location>
</feature>
<comment type="caution">
    <text evidence="7">The sequence shown here is derived from an EMBL/GenBank/DDBJ whole genome shotgun (WGS) entry which is preliminary data.</text>
</comment>
<evidence type="ECO:0000256" key="5">
    <source>
        <dbReference type="SAM" id="MobiDB-lite"/>
    </source>
</evidence>
<keyword evidence="8" id="KW-1185">Reference proteome</keyword>
<organism evidence="7 8">
    <name type="scientific">Diutina rugosa</name>
    <name type="common">Yeast</name>
    <name type="synonym">Candida rugosa</name>
    <dbReference type="NCBI Taxonomy" id="5481"/>
    <lineage>
        <taxon>Eukaryota</taxon>
        <taxon>Fungi</taxon>
        <taxon>Dikarya</taxon>
        <taxon>Ascomycota</taxon>
        <taxon>Saccharomycotina</taxon>
        <taxon>Pichiomycetes</taxon>
        <taxon>Debaryomycetaceae</taxon>
        <taxon>Diutina</taxon>
    </lineage>
</organism>
<dbReference type="VEuPathDB" id="FungiDB:DIURU_003069"/>
<evidence type="ECO:0000259" key="6">
    <source>
        <dbReference type="PROSITE" id="PS50250"/>
    </source>
</evidence>
<dbReference type="GO" id="GO:0033290">
    <property type="term" value="C:eukaryotic 48S preinitiation complex"/>
    <property type="evidence" value="ECO:0007669"/>
    <property type="project" value="UniProtKB-UniRule"/>
</dbReference>
<dbReference type="HAMAP" id="MF_03002">
    <property type="entry name" value="eIF3c"/>
    <property type="match status" value="1"/>
</dbReference>
<dbReference type="GO" id="GO:0031369">
    <property type="term" value="F:translation initiation factor binding"/>
    <property type="evidence" value="ECO:0007669"/>
    <property type="project" value="InterPro"/>
</dbReference>
<evidence type="ECO:0000313" key="7">
    <source>
        <dbReference type="EMBL" id="KAA8901820.1"/>
    </source>
</evidence>
<feature type="compositionally biased region" description="Basic and acidic residues" evidence="5">
    <location>
        <begin position="199"/>
        <end position="208"/>
    </location>
</feature>
<gene>
    <name evidence="4" type="primary">NIP1</name>
    <name evidence="7" type="ORF">DIURU_003069</name>
</gene>
<accession>A0A642UMH1</accession>
<dbReference type="GO" id="GO:0005852">
    <property type="term" value="C:eukaryotic translation initiation factor 3 complex"/>
    <property type="evidence" value="ECO:0007669"/>
    <property type="project" value="UniProtKB-UniRule"/>
</dbReference>
<evidence type="ECO:0000256" key="1">
    <source>
        <dbReference type="ARBA" id="ARBA00022490"/>
    </source>
</evidence>
<evidence type="ECO:0000256" key="3">
    <source>
        <dbReference type="ARBA" id="ARBA00022917"/>
    </source>
</evidence>
<feature type="compositionally biased region" description="Acidic residues" evidence="5">
    <location>
        <begin position="12"/>
        <end position="51"/>
    </location>
</feature>
<keyword evidence="3 4" id="KW-0648">Protein biosynthesis</keyword>
<dbReference type="GO" id="GO:0003723">
    <property type="term" value="F:RNA binding"/>
    <property type="evidence" value="ECO:0007669"/>
    <property type="project" value="InterPro"/>
</dbReference>
<feature type="compositionally biased region" description="Low complexity" evidence="5">
    <location>
        <begin position="211"/>
        <end position="221"/>
    </location>
</feature>
<dbReference type="InterPro" id="IPR000717">
    <property type="entry name" value="PCI_dom"/>
</dbReference>
<feature type="domain" description="PCI" evidence="6">
    <location>
        <begin position="569"/>
        <end position="752"/>
    </location>
</feature>
<dbReference type="InterPro" id="IPR027516">
    <property type="entry name" value="EIF3C"/>
</dbReference>
<reference evidence="7 8" key="1">
    <citation type="submission" date="2019-07" db="EMBL/GenBank/DDBJ databases">
        <title>Genome assembly of two rare yeast pathogens: Diutina rugosa and Trichomonascus ciferrii.</title>
        <authorList>
            <person name="Mixao V."/>
            <person name="Saus E."/>
            <person name="Hansen A."/>
            <person name="Lass-Flor C."/>
            <person name="Gabaldon T."/>
        </authorList>
    </citation>
    <scope>NUCLEOTIDE SEQUENCE [LARGE SCALE GENOMIC DNA]</scope>
    <source>
        <strain evidence="7 8">CBS 613</strain>
    </source>
</reference>
<dbReference type="Pfam" id="PF05470">
    <property type="entry name" value="eIF-3c_N"/>
    <property type="match status" value="2"/>
</dbReference>
<dbReference type="OrthoDB" id="29647at2759"/>
<dbReference type="Proteomes" id="UP000449547">
    <property type="component" value="Unassembled WGS sequence"/>
</dbReference>
<keyword evidence="2 4" id="KW-0396">Initiation factor</keyword>
<comment type="subunit">
    <text evidence="4">Component of the eukaryotic translation initiation factor 3 (eIF-3) complex.</text>
</comment>
<dbReference type="AlphaFoldDB" id="A0A642UMH1"/>
<dbReference type="PROSITE" id="PS50250">
    <property type="entry name" value="PCI"/>
    <property type="match status" value="1"/>
</dbReference>
<dbReference type="SMART" id="SM00088">
    <property type="entry name" value="PINT"/>
    <property type="match status" value="1"/>
</dbReference>
<evidence type="ECO:0000256" key="4">
    <source>
        <dbReference type="HAMAP-Rule" id="MF_03002"/>
    </source>
</evidence>
<dbReference type="PANTHER" id="PTHR13937:SF0">
    <property type="entry name" value="EUKARYOTIC TRANSLATION INITIATION FACTOR 3 SUBUNIT C-RELATED"/>
    <property type="match status" value="1"/>
</dbReference>
<keyword evidence="1 4" id="KW-0963">Cytoplasm</keyword>
<name>A0A642UMH1_DIURU</name>
<dbReference type="GO" id="GO:0001732">
    <property type="term" value="P:formation of cytoplasmic translation initiation complex"/>
    <property type="evidence" value="ECO:0007669"/>
    <property type="project" value="UniProtKB-UniRule"/>
</dbReference>
<feature type="region of interest" description="Disordered" evidence="5">
    <location>
        <begin position="1"/>
        <end position="55"/>
    </location>
</feature>
<feature type="compositionally biased region" description="Basic and acidic residues" evidence="5">
    <location>
        <begin position="779"/>
        <end position="790"/>
    </location>
</feature>
<dbReference type="InterPro" id="IPR008905">
    <property type="entry name" value="EIF3C_N_dom"/>
</dbReference>
<protein>
    <recommendedName>
        <fullName evidence="4">Eukaryotic translation initiation factor 3 subunit C</fullName>
        <shortName evidence="4">eIF3c</shortName>
    </recommendedName>
    <alternativeName>
        <fullName evidence="4">Eukaryotic translation initiation factor 3 93 kDa subunit homolog</fullName>
        <shortName evidence="4">eIF3 p93</shortName>
    </alternativeName>
    <alternativeName>
        <fullName evidence="4">Translation initiation factor eIF3, p93 subunit homolog</fullName>
    </alternativeName>
</protein>
<dbReference type="PANTHER" id="PTHR13937">
    <property type="entry name" value="EUKARYOTIC TRANSLATION INITATION FACTOR 3, SUBUNIT 8 EIF3S8 -RELATED"/>
    <property type="match status" value="1"/>
</dbReference>
<dbReference type="Pfam" id="PF01399">
    <property type="entry name" value="PCI"/>
    <property type="match status" value="1"/>
</dbReference>
<dbReference type="GO" id="GO:0003743">
    <property type="term" value="F:translation initiation factor activity"/>
    <property type="evidence" value="ECO:0007669"/>
    <property type="project" value="UniProtKB-UniRule"/>
</dbReference>
<comment type="function">
    <text evidence="4">Component of the eukaryotic translation initiation factor 3 (eIF-3) complex, which is involved in protein synthesis of a specialized repertoire of mRNAs and, together with other initiation factors, stimulates binding of mRNA and methionyl-tRNAi to the 40S ribosome. The eIF-3 complex specifically targets and initiates translation of a subset of mRNAs involved in cell proliferation.</text>
</comment>